<dbReference type="InterPro" id="IPR011009">
    <property type="entry name" value="Kinase-like_dom_sf"/>
</dbReference>
<proteinExistence type="predicted"/>
<evidence type="ECO:0000313" key="7">
    <source>
        <dbReference type="Proteomes" id="UP000440224"/>
    </source>
</evidence>
<dbReference type="OrthoDB" id="5476217at2"/>
<keyword evidence="7" id="KW-1185">Reference proteome</keyword>
<dbReference type="Pfam" id="PF13191">
    <property type="entry name" value="AAA_16"/>
    <property type="match status" value="1"/>
</dbReference>
<dbReference type="SUPFAM" id="SSF48452">
    <property type="entry name" value="TPR-like"/>
    <property type="match status" value="2"/>
</dbReference>
<dbReference type="InterPro" id="IPR000719">
    <property type="entry name" value="Prot_kinase_dom"/>
</dbReference>
<dbReference type="GO" id="GO:0004672">
    <property type="term" value="F:protein kinase activity"/>
    <property type="evidence" value="ECO:0007669"/>
    <property type="project" value="InterPro"/>
</dbReference>
<dbReference type="SMART" id="SM00220">
    <property type="entry name" value="S_TKc"/>
    <property type="match status" value="1"/>
</dbReference>
<dbReference type="EMBL" id="WJIE01000004">
    <property type="protein sequence ID" value="MRG93320.1"/>
    <property type="molecule type" value="Genomic_DNA"/>
</dbReference>
<comment type="caution">
    <text evidence="6">The sequence shown here is derived from an EMBL/GenBank/DDBJ whole genome shotgun (WGS) entry which is preliminary data.</text>
</comment>
<protein>
    <submittedName>
        <fullName evidence="6">Protein kinase</fullName>
    </submittedName>
</protein>
<dbReference type="PROSITE" id="PS00108">
    <property type="entry name" value="PROTEIN_KINASE_ST"/>
    <property type="match status" value="1"/>
</dbReference>
<keyword evidence="6" id="KW-0808">Transferase</keyword>
<name>A0A6N7PSH4_9BACT</name>
<evidence type="ECO:0000259" key="5">
    <source>
        <dbReference type="PROSITE" id="PS50011"/>
    </source>
</evidence>
<organism evidence="6 7">
    <name type="scientific">Polyangium spumosum</name>
    <dbReference type="NCBI Taxonomy" id="889282"/>
    <lineage>
        <taxon>Bacteria</taxon>
        <taxon>Pseudomonadati</taxon>
        <taxon>Myxococcota</taxon>
        <taxon>Polyangia</taxon>
        <taxon>Polyangiales</taxon>
        <taxon>Polyangiaceae</taxon>
        <taxon>Polyangium</taxon>
    </lineage>
</organism>
<feature type="coiled-coil region" evidence="4">
    <location>
        <begin position="1271"/>
        <end position="1305"/>
    </location>
</feature>
<evidence type="ECO:0000313" key="6">
    <source>
        <dbReference type="EMBL" id="MRG93320.1"/>
    </source>
</evidence>
<dbReference type="Pfam" id="PF00069">
    <property type="entry name" value="Pkinase"/>
    <property type="match status" value="1"/>
</dbReference>
<dbReference type="InterPro" id="IPR019734">
    <property type="entry name" value="TPR_rpt"/>
</dbReference>
<keyword evidence="2" id="KW-0547">Nucleotide-binding</keyword>
<comment type="subcellular location">
    <subcellularLocation>
        <location evidence="1">Membrane</location>
        <topology evidence="1">Single-pass membrane protein</topology>
    </subcellularLocation>
</comment>
<evidence type="ECO:0000256" key="4">
    <source>
        <dbReference type="SAM" id="Coils"/>
    </source>
</evidence>
<keyword evidence="6" id="KW-0418">Kinase</keyword>
<dbReference type="GO" id="GO:0016020">
    <property type="term" value="C:membrane"/>
    <property type="evidence" value="ECO:0007669"/>
    <property type="project" value="UniProtKB-SubCell"/>
</dbReference>
<evidence type="ECO:0000256" key="2">
    <source>
        <dbReference type="ARBA" id="ARBA00022741"/>
    </source>
</evidence>
<dbReference type="PANTHER" id="PTHR16305">
    <property type="entry name" value="TESTICULAR SOLUBLE ADENYLYL CYCLASE"/>
    <property type="match status" value="1"/>
</dbReference>
<keyword evidence="4" id="KW-0175">Coiled coil</keyword>
<dbReference type="SUPFAM" id="SSF52540">
    <property type="entry name" value="P-loop containing nucleoside triphosphate hydrolases"/>
    <property type="match status" value="1"/>
</dbReference>
<dbReference type="Proteomes" id="UP000440224">
    <property type="component" value="Unassembled WGS sequence"/>
</dbReference>
<dbReference type="InterPro" id="IPR011990">
    <property type="entry name" value="TPR-like_helical_dom_sf"/>
</dbReference>
<accession>A0A6N7PSH4</accession>
<dbReference type="PANTHER" id="PTHR16305:SF28">
    <property type="entry name" value="GUANYLATE CYCLASE DOMAIN-CONTAINING PROTEIN"/>
    <property type="match status" value="1"/>
</dbReference>
<keyword evidence="3" id="KW-0067">ATP-binding</keyword>
<dbReference type="SMART" id="SM00028">
    <property type="entry name" value="TPR"/>
    <property type="match status" value="3"/>
</dbReference>
<dbReference type="InterPro" id="IPR008271">
    <property type="entry name" value="Ser/Thr_kinase_AS"/>
</dbReference>
<gene>
    <name evidence="6" type="ORF">GF068_15465</name>
</gene>
<dbReference type="Gene3D" id="1.10.510.10">
    <property type="entry name" value="Transferase(Phosphotransferase) domain 1"/>
    <property type="match status" value="1"/>
</dbReference>
<dbReference type="InterPro" id="IPR041664">
    <property type="entry name" value="AAA_16"/>
</dbReference>
<dbReference type="InterPro" id="IPR029787">
    <property type="entry name" value="Nucleotide_cyclase"/>
</dbReference>
<dbReference type="GO" id="GO:0005737">
    <property type="term" value="C:cytoplasm"/>
    <property type="evidence" value="ECO:0007669"/>
    <property type="project" value="TreeGrafter"/>
</dbReference>
<dbReference type="PROSITE" id="PS50011">
    <property type="entry name" value="PROTEIN_KINASE_DOM"/>
    <property type="match status" value="1"/>
</dbReference>
<evidence type="ECO:0000256" key="3">
    <source>
        <dbReference type="ARBA" id="ARBA00022840"/>
    </source>
</evidence>
<dbReference type="Gene3D" id="3.40.50.300">
    <property type="entry name" value="P-loop containing nucleotide triphosphate hydrolases"/>
    <property type="match status" value="1"/>
</dbReference>
<sequence>MLKPGMRVAARFELEDHTISGGMATIYRARDLETGAVVAVKVLGGRNVREMERFSAEAVLLAELRHPGIVRYVSHGSLPEGELFLVMEWLEGEDLSDRLARGRLPLDEAVRLARRVADALGAAHARGIVHRDVKPSNVFLPRGDVDEAKLLDFGIARLGYGRTLATRTGTLLGTPGYMAPEQAQGRKDVDARADVFSLGAMLFECLTGRPAFASEQLMATLSRILFEEPPRVRTIRSETPAALDMLVTSMLCKDPAGRMRDGAMVVAAIDALDPLPGGPPSSELVHSSVMSRPAITVREQQLLCVVLATSTYSKTIADGDSTATDVTLTPGMMAEAIMRRSLPSLPGDAVSATAGTLDDLNGVAAAYGGKLERLVDGSLLAVFSGAAAAIDLAARAARAAIALRELLPSVPIAVATGRGLVAQQLPIGEAAESAARTLSGARREGARMEGRVFVDEVTAGLLDARFDVREEGQTRVLEAVRDRADAARTLLGKPSPCVGREREIGTLVAIMEESIAEPIARVALVTGPAGVGKSRVATEVLRRLDAAGHDLEVWVARGDPMSAGSTFGMLAQIIRTAANIEVGALAAVQEERLLARVSSCAPPEDVVRVTVFLGEILGLRLPAERSHLLAAARADAMLMGDQMRRAFEDWLFAECTKKPVLLMLDDLHFGDLPTVRLIDAALRHAREKPLSVLALARPEISRVFPRLWEERGMQEVRLGELGRRASEQLCKVWLGNTVSSELMARIIERAAGNPFYLEEIVRAVASGRGDALPGTVLAMVQARLEDIESVERRILRAASVFGDLFWPAGVAALVGGEKKEGSVREALASLVERELVVRRTSRRFLEQEDHAFRNALVREAAYATLTDADRMLGHRLAAAWLESTGETEAMVLAQHHELGGDLLRAASWYGRAAETALGGSDFEAVIERSERAIQCGAHGEELGRLRLRQAEAYRWQGKFQEAEERGLEAIQILPAGSDPWLFAVGEMASVFGKLGSVERVEVLGDALLTVACMQEAPASDGHIAALSRTSTAALLLGKNELAEALYKELERLGGGSDKPLSIGWIERARAFRAPFVGETGASARYFALSAEGFEKAGDVRNACLQRANYGASCLEVGDWGGAEKALVPAIVDAERMGAKHIVSSAQRDLGYALARMGRLEEAKTLVEQAVAEFAAHGDRRLEGVGRDELATIHLMMGDVAEAEAEARRAVDRLSVAPPYLCHGQATLARVLLAVGHVEEALANARASRKLLTEVGALEEGEGLVRLILARALDASGQVEEARAVLEEAVQEIERRTTTIADAEARRTFVVIPEHVETRELAKAWGITG</sequence>
<dbReference type="InterPro" id="IPR027417">
    <property type="entry name" value="P-loop_NTPase"/>
</dbReference>
<feature type="domain" description="Protein kinase" evidence="5">
    <location>
        <begin position="12"/>
        <end position="276"/>
    </location>
</feature>
<reference evidence="6 7" key="1">
    <citation type="submission" date="2019-10" db="EMBL/GenBank/DDBJ databases">
        <title>A soil myxobacterium in the family Polyangiaceae.</title>
        <authorList>
            <person name="Li Y."/>
            <person name="Wang J."/>
        </authorList>
    </citation>
    <scope>NUCLEOTIDE SEQUENCE [LARGE SCALE GENOMIC DNA]</scope>
    <source>
        <strain evidence="6 7">DSM 14734</strain>
    </source>
</reference>
<dbReference type="SUPFAM" id="SSF55073">
    <property type="entry name" value="Nucleotide cyclase"/>
    <property type="match status" value="1"/>
</dbReference>
<dbReference type="GO" id="GO:0004016">
    <property type="term" value="F:adenylate cyclase activity"/>
    <property type="evidence" value="ECO:0007669"/>
    <property type="project" value="TreeGrafter"/>
</dbReference>
<dbReference type="GO" id="GO:0005524">
    <property type="term" value="F:ATP binding"/>
    <property type="evidence" value="ECO:0007669"/>
    <property type="project" value="UniProtKB-KW"/>
</dbReference>
<evidence type="ECO:0000256" key="1">
    <source>
        <dbReference type="ARBA" id="ARBA00004167"/>
    </source>
</evidence>
<dbReference type="SUPFAM" id="SSF56112">
    <property type="entry name" value="Protein kinase-like (PK-like)"/>
    <property type="match status" value="1"/>
</dbReference>
<dbReference type="CDD" id="cd14014">
    <property type="entry name" value="STKc_PknB_like"/>
    <property type="match status" value="1"/>
</dbReference>
<dbReference type="Gene3D" id="1.25.40.10">
    <property type="entry name" value="Tetratricopeptide repeat domain"/>
    <property type="match status" value="1"/>
</dbReference>